<dbReference type="OrthoDB" id="9784823at2"/>
<comment type="similarity">
    <text evidence="1">Belongs to the N(4)/N(6)-methyltransferase family.</text>
</comment>
<evidence type="ECO:0000256" key="2">
    <source>
        <dbReference type="ARBA" id="ARBA00011900"/>
    </source>
</evidence>
<accession>A8ZS68</accession>
<feature type="domain" description="N6 adenine-specific DNA methyltransferase N-terminal" evidence="9">
    <location>
        <begin position="8"/>
        <end position="141"/>
    </location>
</feature>
<protein>
    <recommendedName>
        <fullName evidence="2">site-specific DNA-methyltransferase (adenine-specific)</fullName>
        <ecNumber evidence="2">2.1.1.72</ecNumber>
    </recommendedName>
</protein>
<dbReference type="Gene3D" id="3.40.50.150">
    <property type="entry name" value="Vaccinia Virus protein VP39"/>
    <property type="match status" value="1"/>
</dbReference>
<keyword evidence="11" id="KW-1185">Reference proteome</keyword>
<dbReference type="GO" id="GO:0032259">
    <property type="term" value="P:methylation"/>
    <property type="evidence" value="ECO:0007669"/>
    <property type="project" value="UniProtKB-KW"/>
</dbReference>
<keyword evidence="5" id="KW-0949">S-adenosyl-L-methionine</keyword>
<evidence type="ECO:0000256" key="4">
    <source>
        <dbReference type="ARBA" id="ARBA00022679"/>
    </source>
</evidence>
<dbReference type="PRINTS" id="PR00507">
    <property type="entry name" value="N12N6MTFRASE"/>
</dbReference>
<dbReference type="EMBL" id="CP000859">
    <property type="protein sequence ID" value="ABW66086.1"/>
    <property type="molecule type" value="Genomic_DNA"/>
</dbReference>
<dbReference type="STRING" id="96561.Dole_0276"/>
<name>A8ZS68_DESOH</name>
<dbReference type="SUPFAM" id="SSF53335">
    <property type="entry name" value="S-adenosyl-L-methionine-dependent methyltransferases"/>
    <property type="match status" value="1"/>
</dbReference>
<dbReference type="Proteomes" id="UP000008561">
    <property type="component" value="Chromosome"/>
</dbReference>
<evidence type="ECO:0000256" key="6">
    <source>
        <dbReference type="ARBA" id="ARBA00022747"/>
    </source>
</evidence>
<evidence type="ECO:0000259" key="9">
    <source>
        <dbReference type="Pfam" id="PF12161"/>
    </source>
</evidence>
<comment type="catalytic activity">
    <reaction evidence="7">
        <text>a 2'-deoxyadenosine in DNA + S-adenosyl-L-methionine = an N(6)-methyl-2'-deoxyadenosine in DNA + S-adenosyl-L-homocysteine + H(+)</text>
        <dbReference type="Rhea" id="RHEA:15197"/>
        <dbReference type="Rhea" id="RHEA-COMP:12418"/>
        <dbReference type="Rhea" id="RHEA-COMP:12419"/>
        <dbReference type="ChEBI" id="CHEBI:15378"/>
        <dbReference type="ChEBI" id="CHEBI:57856"/>
        <dbReference type="ChEBI" id="CHEBI:59789"/>
        <dbReference type="ChEBI" id="CHEBI:90615"/>
        <dbReference type="ChEBI" id="CHEBI:90616"/>
        <dbReference type="EC" id="2.1.1.72"/>
    </reaction>
</comment>
<dbReference type="InterPro" id="IPR038333">
    <property type="entry name" value="T1MK-like_N_sf"/>
</dbReference>
<reference evidence="10 11" key="1">
    <citation type="submission" date="2007-10" db="EMBL/GenBank/DDBJ databases">
        <title>Complete sequence of Desulfococcus oleovorans Hxd3.</title>
        <authorList>
            <consortium name="US DOE Joint Genome Institute"/>
            <person name="Copeland A."/>
            <person name="Lucas S."/>
            <person name="Lapidus A."/>
            <person name="Barry K."/>
            <person name="Glavina del Rio T."/>
            <person name="Dalin E."/>
            <person name="Tice H."/>
            <person name="Pitluck S."/>
            <person name="Kiss H."/>
            <person name="Brettin T."/>
            <person name="Bruce D."/>
            <person name="Detter J.C."/>
            <person name="Han C."/>
            <person name="Schmutz J."/>
            <person name="Larimer F."/>
            <person name="Land M."/>
            <person name="Hauser L."/>
            <person name="Kyrpides N."/>
            <person name="Kim E."/>
            <person name="Wawrik B."/>
            <person name="Richardson P."/>
        </authorList>
    </citation>
    <scope>NUCLEOTIDE SEQUENCE [LARGE SCALE GENOMIC DNA]</scope>
    <source>
        <strain evidence="11">DSM 6200 / JCM 39069 / Hxd3</strain>
    </source>
</reference>
<dbReference type="REBASE" id="16452">
    <property type="entry name" value="M.DolHORF276P"/>
</dbReference>
<evidence type="ECO:0000256" key="5">
    <source>
        <dbReference type="ARBA" id="ARBA00022691"/>
    </source>
</evidence>
<dbReference type="KEGG" id="dol:Dole_0276"/>
<dbReference type="InterPro" id="IPR051537">
    <property type="entry name" value="DNA_Adenine_Mtase"/>
</dbReference>
<evidence type="ECO:0000313" key="11">
    <source>
        <dbReference type="Proteomes" id="UP000008561"/>
    </source>
</evidence>
<dbReference type="CDD" id="cd02440">
    <property type="entry name" value="AdoMet_MTases"/>
    <property type="match status" value="1"/>
</dbReference>
<dbReference type="AlphaFoldDB" id="A8ZS68"/>
<keyword evidence="6" id="KW-0680">Restriction system</keyword>
<dbReference type="GO" id="GO:0008170">
    <property type="term" value="F:N-methyltransferase activity"/>
    <property type="evidence" value="ECO:0007669"/>
    <property type="project" value="InterPro"/>
</dbReference>
<dbReference type="PROSITE" id="PS00092">
    <property type="entry name" value="N6_MTASE"/>
    <property type="match status" value="1"/>
</dbReference>
<dbReference type="InterPro" id="IPR003356">
    <property type="entry name" value="DNA_methylase_A-5"/>
</dbReference>
<dbReference type="PANTHER" id="PTHR42933:SF3">
    <property type="entry name" value="TYPE I RESTRICTION ENZYME MJAVIII METHYLASE SUBUNIT"/>
    <property type="match status" value="1"/>
</dbReference>
<keyword evidence="3 10" id="KW-0489">Methyltransferase</keyword>
<proteinExistence type="inferred from homology"/>
<dbReference type="InterPro" id="IPR002052">
    <property type="entry name" value="DNA_methylase_N6_adenine_CS"/>
</dbReference>
<dbReference type="PANTHER" id="PTHR42933">
    <property type="entry name" value="SLR6095 PROTEIN"/>
    <property type="match status" value="1"/>
</dbReference>
<evidence type="ECO:0000256" key="3">
    <source>
        <dbReference type="ARBA" id="ARBA00022603"/>
    </source>
</evidence>
<sequence length="569" mass="65354">MNNFQDKANFIWQVADDILRGTFKQHEYGDVILPFVVFRRLDCVLNGKKDEIIDTYKKFQKKLDDPSAVVLQATGGLKFYNVSLYDLQRLTQDAGNIEANFNNYINGYSKNVREIIDNFSIEKIIAKLAKNELLFMLVDKFTEIDLHPDKVKNHEMGYIFEELLRRFSEMSNETAGEHYTPREVIRLMVNLLFAEQKEELKGKGIVRSVYDPACGTGGMLTITKEHIQKHINPKLEVILFGQELNEQTYAIAKSDVLMTGGEPDNIKLGTSFSNDQFRDKRFNFMLSNPPFGVSWKKEQSFINNEAEDPGGRFHAGLPRVSDGAMLFLQHMISKMEPTGSRIAIIHNGSPLFTGDAGSGESNIRKWIIESDWLEAIVALPTELFFNTGIATYIWIVTNRKPAHRRGKVQLVNAVSFAQKMRKSLGSKRNFITTEQIQQITDIYTGFKDGEFCKVFDNEDFGFTKVTVERPEMKKDKIVKDKNGNPKPDTSLRDYEKIPLKVDIDEYFKREVLPHVPDAWMDRSKDKVGYEINFTKYFYKYQPLRSLDEIKADILALEKETDGLLSEVLS</sequence>
<dbReference type="GO" id="GO:0009007">
    <property type="term" value="F:site-specific DNA-methyltransferase (adenine-specific) activity"/>
    <property type="evidence" value="ECO:0007669"/>
    <property type="project" value="UniProtKB-EC"/>
</dbReference>
<dbReference type="EC" id="2.1.1.72" evidence="2"/>
<evidence type="ECO:0000256" key="1">
    <source>
        <dbReference type="ARBA" id="ARBA00006594"/>
    </source>
</evidence>
<evidence type="ECO:0000256" key="7">
    <source>
        <dbReference type="ARBA" id="ARBA00047942"/>
    </source>
</evidence>
<dbReference type="Pfam" id="PF12161">
    <property type="entry name" value="HsdM_N"/>
    <property type="match status" value="1"/>
</dbReference>
<keyword evidence="4" id="KW-0808">Transferase</keyword>
<evidence type="ECO:0000313" key="10">
    <source>
        <dbReference type="EMBL" id="ABW66086.1"/>
    </source>
</evidence>
<dbReference type="Pfam" id="PF02384">
    <property type="entry name" value="N6_Mtase"/>
    <property type="match status" value="1"/>
</dbReference>
<evidence type="ECO:0000259" key="8">
    <source>
        <dbReference type="Pfam" id="PF02384"/>
    </source>
</evidence>
<dbReference type="Gene3D" id="1.20.1260.30">
    <property type="match status" value="1"/>
</dbReference>
<gene>
    <name evidence="10" type="ordered locus">Dole_0276</name>
</gene>
<dbReference type="InterPro" id="IPR022749">
    <property type="entry name" value="D12N6_MeTrfase_N"/>
</dbReference>
<dbReference type="GO" id="GO:0003677">
    <property type="term" value="F:DNA binding"/>
    <property type="evidence" value="ECO:0007669"/>
    <property type="project" value="InterPro"/>
</dbReference>
<organism evidence="10 11">
    <name type="scientific">Desulfosudis oleivorans (strain DSM 6200 / JCM 39069 / Hxd3)</name>
    <name type="common">Desulfococcus oleovorans</name>
    <dbReference type="NCBI Taxonomy" id="96561"/>
    <lineage>
        <taxon>Bacteria</taxon>
        <taxon>Pseudomonadati</taxon>
        <taxon>Thermodesulfobacteriota</taxon>
        <taxon>Desulfobacteria</taxon>
        <taxon>Desulfobacterales</taxon>
        <taxon>Desulfosudaceae</taxon>
        <taxon>Desulfosudis</taxon>
    </lineage>
</organism>
<dbReference type="RefSeq" id="WP_012173705.1">
    <property type="nucleotide sequence ID" value="NC_009943.1"/>
</dbReference>
<dbReference type="HOGENOM" id="CLU_012122_0_0_7"/>
<feature type="domain" description="DNA methylase adenine-specific" evidence="8">
    <location>
        <begin position="153"/>
        <end position="459"/>
    </location>
</feature>
<dbReference type="GO" id="GO:0009307">
    <property type="term" value="P:DNA restriction-modification system"/>
    <property type="evidence" value="ECO:0007669"/>
    <property type="project" value="UniProtKB-KW"/>
</dbReference>
<dbReference type="eggNOG" id="COG0286">
    <property type="taxonomic scope" value="Bacteria"/>
</dbReference>
<dbReference type="InterPro" id="IPR029063">
    <property type="entry name" value="SAM-dependent_MTases_sf"/>
</dbReference>